<evidence type="ECO:0000256" key="11">
    <source>
        <dbReference type="PROSITE-ProRule" id="PRU10144"/>
    </source>
</evidence>
<dbReference type="SUPFAM" id="SSF56935">
    <property type="entry name" value="Porins"/>
    <property type="match status" value="1"/>
</dbReference>
<dbReference type="InterPro" id="IPR036942">
    <property type="entry name" value="Beta-barrel_TonB_sf"/>
</dbReference>
<dbReference type="InterPro" id="IPR012910">
    <property type="entry name" value="Plug_dom"/>
</dbReference>
<evidence type="ECO:0000256" key="1">
    <source>
        <dbReference type="ARBA" id="ARBA00004571"/>
    </source>
</evidence>
<evidence type="ECO:0000259" key="15">
    <source>
        <dbReference type="Pfam" id="PF07715"/>
    </source>
</evidence>
<reference evidence="16 17" key="1">
    <citation type="journal article" date="2011" name="J. Bacteriol.">
        <title>Complete Genome Sequence of the Type Strain Pseudomonas stutzeri CGMCC 1.1803.</title>
        <authorList>
            <person name="Chen M."/>
            <person name="Yan Y."/>
            <person name="Zhang W."/>
            <person name="Lu W."/>
            <person name="Wang J."/>
            <person name="Ping S."/>
            <person name="Lin M."/>
        </authorList>
    </citation>
    <scope>NUCLEOTIDE SEQUENCE [LARGE SCALE GENOMIC DNA]</scope>
    <source>
        <strain evidence="17">ATCC 17588 / DSM 5190 / CCUG 11256 / JCM 5965 / LMG 11199 / NCIMB 11358 / Stanier 221</strain>
    </source>
</reference>
<evidence type="ECO:0000259" key="14">
    <source>
        <dbReference type="Pfam" id="PF00593"/>
    </source>
</evidence>
<keyword evidence="8 10" id="KW-0472">Membrane</keyword>
<dbReference type="GO" id="GO:0015344">
    <property type="term" value="F:siderophore uptake transmembrane transporter activity"/>
    <property type="evidence" value="ECO:0007669"/>
    <property type="project" value="TreeGrafter"/>
</dbReference>
<gene>
    <name evidence="16" type="ordered locus">PSTAB_0903</name>
</gene>
<dbReference type="AlphaFoldDB" id="F8GZS1"/>
<name>F8GZS1_STUS2</name>
<dbReference type="Gene3D" id="2.40.170.20">
    <property type="entry name" value="TonB-dependent receptor, beta-barrel domain"/>
    <property type="match status" value="1"/>
</dbReference>
<dbReference type="GO" id="GO:0009279">
    <property type="term" value="C:cell outer membrane"/>
    <property type="evidence" value="ECO:0007669"/>
    <property type="project" value="UniProtKB-SubCell"/>
</dbReference>
<evidence type="ECO:0000256" key="12">
    <source>
        <dbReference type="RuleBase" id="RU003357"/>
    </source>
</evidence>
<evidence type="ECO:0000313" key="17">
    <source>
        <dbReference type="Proteomes" id="UP000008932"/>
    </source>
</evidence>
<evidence type="ECO:0000313" key="16">
    <source>
        <dbReference type="EMBL" id="AEJ04184.1"/>
    </source>
</evidence>
<proteinExistence type="inferred from homology"/>
<dbReference type="PANTHER" id="PTHR30069">
    <property type="entry name" value="TONB-DEPENDENT OUTER MEMBRANE RECEPTOR"/>
    <property type="match status" value="1"/>
</dbReference>
<keyword evidence="2 10" id="KW-0813">Transport</keyword>
<feature type="domain" description="TonB-dependent receptor plug" evidence="15">
    <location>
        <begin position="45"/>
        <end position="157"/>
    </location>
</feature>
<dbReference type="Pfam" id="PF00593">
    <property type="entry name" value="TonB_dep_Rec_b-barrel"/>
    <property type="match status" value="1"/>
</dbReference>
<dbReference type="PROSITE" id="PS52016">
    <property type="entry name" value="TONB_DEPENDENT_REC_3"/>
    <property type="match status" value="1"/>
</dbReference>
<protein>
    <submittedName>
        <fullName evidence="16">Putative outer membrane receptor</fullName>
    </submittedName>
</protein>
<reference key="2">
    <citation type="submission" date="2011-06" db="EMBL/GenBank/DDBJ databases">
        <title>Complete Genome Sequence of Pseudomonas stutzeri Strain CGMCC 1.1803.</title>
        <authorList>
            <person name="Yan Y."/>
            <person name="Chen M."/>
            <person name="Lu W."/>
            <person name="Zhang W."/>
            <person name="Ping S."/>
            <person name="Lin M."/>
        </authorList>
    </citation>
    <scope>NUCLEOTIDE SEQUENCE</scope>
    <source>
        <strain>ATCC 17588</strain>
    </source>
</reference>
<comment type="similarity">
    <text evidence="10 12">Belongs to the TonB-dependent receptor family.</text>
</comment>
<dbReference type="Pfam" id="PF07715">
    <property type="entry name" value="Plug"/>
    <property type="match status" value="1"/>
</dbReference>
<feature type="chain" id="PRO_5003378144" evidence="13">
    <location>
        <begin position="24"/>
        <end position="768"/>
    </location>
</feature>
<dbReference type="EMBL" id="CP002881">
    <property type="protein sequence ID" value="AEJ04184.1"/>
    <property type="molecule type" value="Genomic_DNA"/>
</dbReference>
<feature type="signal peptide" evidence="13">
    <location>
        <begin position="1"/>
        <end position="23"/>
    </location>
</feature>
<dbReference type="PANTHER" id="PTHR30069:SF53">
    <property type="entry name" value="COLICIN I RECEPTOR-RELATED"/>
    <property type="match status" value="1"/>
</dbReference>
<keyword evidence="16" id="KW-0675">Receptor</keyword>
<keyword evidence="6" id="KW-0406">Ion transport</keyword>
<reference evidence="17" key="3">
    <citation type="submission" date="2011-06" db="EMBL/GenBank/DDBJ databases">
        <title>Complete genome sequence of Pseudomonas stutzeri strain CGMCC 1.1803.</title>
        <authorList>
            <person name="Yan Y."/>
            <person name="Chen M."/>
            <person name="Lu W."/>
            <person name="Zhang W."/>
            <person name="Ping S."/>
            <person name="Lin M."/>
        </authorList>
    </citation>
    <scope>NUCLEOTIDE SEQUENCE [LARGE SCALE GENOMIC DNA]</scope>
    <source>
        <strain evidence="17">ATCC 17588 / DSM 5190 / CCUG 11256 / JCM 5965 / LMG 11199 / NCIMB 11358 / Stanier 221</strain>
    </source>
</reference>
<dbReference type="HOGENOM" id="CLU_008287_18_2_6"/>
<dbReference type="InterPro" id="IPR039426">
    <property type="entry name" value="TonB-dep_rcpt-like"/>
</dbReference>
<dbReference type="Proteomes" id="UP000008932">
    <property type="component" value="Chromosome"/>
</dbReference>
<dbReference type="InterPro" id="IPR000531">
    <property type="entry name" value="Beta-barrel_TonB"/>
</dbReference>
<evidence type="ECO:0000256" key="13">
    <source>
        <dbReference type="SAM" id="SignalP"/>
    </source>
</evidence>
<dbReference type="CDD" id="cd01347">
    <property type="entry name" value="ligand_gated_channel"/>
    <property type="match status" value="1"/>
</dbReference>
<dbReference type="KEGG" id="psz:PSTAB_0903"/>
<evidence type="ECO:0000256" key="2">
    <source>
        <dbReference type="ARBA" id="ARBA00022448"/>
    </source>
</evidence>
<keyword evidence="9 10" id="KW-0998">Cell outer membrane</keyword>
<keyword evidence="4 10" id="KW-0812">Transmembrane</keyword>
<dbReference type="GO" id="GO:0044718">
    <property type="term" value="P:siderophore transmembrane transport"/>
    <property type="evidence" value="ECO:0007669"/>
    <property type="project" value="TreeGrafter"/>
</dbReference>
<evidence type="ECO:0000256" key="5">
    <source>
        <dbReference type="ARBA" id="ARBA00022729"/>
    </source>
</evidence>
<dbReference type="InterPro" id="IPR010917">
    <property type="entry name" value="TonB_rcpt_CS"/>
</dbReference>
<dbReference type="Gene3D" id="2.170.130.10">
    <property type="entry name" value="TonB-dependent receptor, plug domain"/>
    <property type="match status" value="1"/>
</dbReference>
<evidence type="ECO:0000256" key="4">
    <source>
        <dbReference type="ARBA" id="ARBA00022692"/>
    </source>
</evidence>
<keyword evidence="7 12" id="KW-0798">TonB box</keyword>
<evidence type="ECO:0000256" key="8">
    <source>
        <dbReference type="ARBA" id="ARBA00023136"/>
    </source>
</evidence>
<evidence type="ECO:0000256" key="7">
    <source>
        <dbReference type="ARBA" id="ARBA00023077"/>
    </source>
</evidence>
<feature type="domain" description="TonB-dependent receptor-like beta-barrel" evidence="14">
    <location>
        <begin position="260"/>
        <end position="702"/>
    </location>
</feature>
<evidence type="ECO:0000256" key="6">
    <source>
        <dbReference type="ARBA" id="ARBA00023065"/>
    </source>
</evidence>
<feature type="short sequence motif" description="TonB C-terminal box" evidence="11">
    <location>
        <begin position="751"/>
        <end position="768"/>
    </location>
</feature>
<accession>F8GZS1</accession>
<organism evidence="16 17">
    <name type="scientific">Stutzerimonas stutzeri (strain ATCC 17588 / DSM 5190 / CCUG 11256 / JCM 5965 / LMG 11199 / NBRC 14165 / NCIMB 11358 / Stanier 221)</name>
    <name type="common">Pseudomonas stutzeri</name>
    <dbReference type="NCBI Taxonomy" id="96563"/>
    <lineage>
        <taxon>Bacteria</taxon>
        <taxon>Pseudomonadati</taxon>
        <taxon>Pseudomonadota</taxon>
        <taxon>Gammaproteobacteria</taxon>
        <taxon>Pseudomonadales</taxon>
        <taxon>Pseudomonadaceae</taxon>
        <taxon>Stutzerimonas</taxon>
    </lineage>
</organism>
<dbReference type="PROSITE" id="PS01156">
    <property type="entry name" value="TONB_DEPENDENT_REC_2"/>
    <property type="match status" value="1"/>
</dbReference>
<sequence>MSTPFARTALSCAMIGCSWTALAQNAPVTLNDTVVSAAGFEQKITEAPASISVISREDLQQKRYNNLAQALGDVEGIDIGQGTGKTGGLNISIRGMPSQYTLILIDGRRQNAAGNVTPNGFNETSTSFMPPLSAIERIEVIRGPMSTLYGSDAMGGVINIITRKVAKEWTGSLTQDYTYQEDRDFGDTRNTSIYASGPLVDGLLGLQLRGSLFDREASDLEIAPGVPMSRRGGSAVEGGNHTIGGRLTLTPNDSHDISLDVERGRQRYENDDCQLGTLDGQGSGAADTGCSVNQPTQANGYADKLRFERDQYALTHTGRFGFGTVDSSLMRNTTETIGRTIPGGTFGRPGFLPIGAPYPNFPSIIVGDDRELKTTNTVLDSKLTTPIGDANIATVGLQWWKAEMTDSLAGEDFEQTTKAVFAENEWRIRNDLALTVGGRYDDHETFGGHFSPRAYLVWNTTDHWTLKGGVSRGYKAPDLNDLHDGINGVTGQGSTTTIGNPDLKPETSTTTELGAYYDSLTGFSANATLFHNKFKDKIASGDPVANPLCASNPGSGSTPPGTCPRNINIDDATTKGIELAASWNFAPAWTLSGNYTYTDSEQKSGSNKGEPLTNTPEHLANVKLDWQTSERLGLWLKSEYRGERARFTSSYANLANADGTYSTSQSIYDTLGKNTKAYTLFHLGGSYRAAENLTINATIYNLFDKDFVDGSAYTTYSTPRYNSAGVITAPGGVPGDPAYGTDYSHFGAATTGIVEEGRRLWLSANFTF</sequence>
<evidence type="ECO:0000256" key="10">
    <source>
        <dbReference type="PROSITE-ProRule" id="PRU01360"/>
    </source>
</evidence>
<comment type="subcellular location">
    <subcellularLocation>
        <location evidence="1 10">Cell outer membrane</location>
        <topology evidence="1 10">Multi-pass membrane protein</topology>
    </subcellularLocation>
</comment>
<evidence type="ECO:0000256" key="9">
    <source>
        <dbReference type="ARBA" id="ARBA00023237"/>
    </source>
</evidence>
<evidence type="ECO:0000256" key="3">
    <source>
        <dbReference type="ARBA" id="ARBA00022452"/>
    </source>
</evidence>
<keyword evidence="3 10" id="KW-1134">Transmembrane beta strand</keyword>
<dbReference type="InterPro" id="IPR037066">
    <property type="entry name" value="Plug_dom_sf"/>
</dbReference>
<keyword evidence="5 13" id="KW-0732">Signal</keyword>